<sequence length="260" mass="28885">MTTPGSFKALVRRELRNKGSWRRAGRESQGGTRMRWGVVYLISVLAVIFVGLTYSASQDQLELRDLWKILAGFPFGLFFFAFSSVKREWSNETFGWWLTLPYSRHWLISSKWAARWIQSSIVTVAVLIIGTVYAAVISLFLGGFTLADVQDCLVSGIYWTVMIILVSPLILALGILAATIRYTLLRPLLPLLMILSMGGFSLVLSSVSDSDHPVLLEWLGFGQGGWTPSAVGIVSIVAAWIATALINRLTAYLLEHKLTI</sequence>
<feature type="transmembrane region" description="Helical" evidence="1">
    <location>
        <begin position="121"/>
        <end position="144"/>
    </location>
</feature>
<feature type="transmembrane region" description="Helical" evidence="1">
    <location>
        <begin position="66"/>
        <end position="85"/>
    </location>
</feature>
<proteinExistence type="predicted"/>
<organism evidence="2 3">
    <name type="scientific">Paenibacillus lacisoli</name>
    <dbReference type="NCBI Taxonomy" id="3064525"/>
    <lineage>
        <taxon>Bacteria</taxon>
        <taxon>Bacillati</taxon>
        <taxon>Bacillota</taxon>
        <taxon>Bacilli</taxon>
        <taxon>Bacillales</taxon>
        <taxon>Paenibacillaceae</taxon>
        <taxon>Paenibacillus</taxon>
    </lineage>
</organism>
<keyword evidence="1" id="KW-0472">Membrane</keyword>
<feature type="transmembrane region" description="Helical" evidence="1">
    <location>
        <begin position="227"/>
        <end position="247"/>
    </location>
</feature>
<feature type="transmembrane region" description="Helical" evidence="1">
    <location>
        <begin position="188"/>
        <end position="207"/>
    </location>
</feature>
<gene>
    <name evidence="2" type="ORF">Q5741_11145</name>
</gene>
<dbReference type="Proteomes" id="UP001240171">
    <property type="component" value="Unassembled WGS sequence"/>
</dbReference>
<name>A0ABT9CH28_9BACL</name>
<comment type="caution">
    <text evidence="2">The sequence shown here is derived from an EMBL/GenBank/DDBJ whole genome shotgun (WGS) entry which is preliminary data.</text>
</comment>
<accession>A0ABT9CH28</accession>
<evidence type="ECO:0000256" key="1">
    <source>
        <dbReference type="SAM" id="Phobius"/>
    </source>
</evidence>
<dbReference type="EMBL" id="JAUQTB010000005">
    <property type="protein sequence ID" value="MDO7906971.1"/>
    <property type="molecule type" value="Genomic_DNA"/>
</dbReference>
<evidence type="ECO:0000313" key="2">
    <source>
        <dbReference type="EMBL" id="MDO7906971.1"/>
    </source>
</evidence>
<evidence type="ECO:0000313" key="3">
    <source>
        <dbReference type="Proteomes" id="UP001240171"/>
    </source>
</evidence>
<keyword evidence="1" id="KW-0812">Transmembrane</keyword>
<feature type="transmembrane region" description="Helical" evidence="1">
    <location>
        <begin position="36"/>
        <end position="54"/>
    </location>
</feature>
<dbReference type="RefSeq" id="WP_305024172.1">
    <property type="nucleotide sequence ID" value="NZ_JAUQTB010000005.1"/>
</dbReference>
<keyword evidence="1" id="KW-1133">Transmembrane helix</keyword>
<protein>
    <submittedName>
        <fullName evidence="2">ABC transporter permease</fullName>
    </submittedName>
</protein>
<reference evidence="2 3" key="1">
    <citation type="submission" date="2023-07" db="EMBL/GenBank/DDBJ databases">
        <title>Paenibacillus sp. JX-17 nov. isolated from soil.</title>
        <authorList>
            <person name="Wan Y."/>
            <person name="Liu B."/>
        </authorList>
    </citation>
    <scope>NUCLEOTIDE SEQUENCE [LARGE SCALE GENOMIC DNA]</scope>
    <source>
        <strain evidence="2 3">JX-17</strain>
    </source>
</reference>
<keyword evidence="3" id="KW-1185">Reference proteome</keyword>
<feature type="transmembrane region" description="Helical" evidence="1">
    <location>
        <begin position="156"/>
        <end position="176"/>
    </location>
</feature>